<organism evidence="1 2">
    <name type="scientific">Dreissena polymorpha</name>
    <name type="common">Zebra mussel</name>
    <name type="synonym">Mytilus polymorpha</name>
    <dbReference type="NCBI Taxonomy" id="45954"/>
    <lineage>
        <taxon>Eukaryota</taxon>
        <taxon>Metazoa</taxon>
        <taxon>Spiralia</taxon>
        <taxon>Lophotrochozoa</taxon>
        <taxon>Mollusca</taxon>
        <taxon>Bivalvia</taxon>
        <taxon>Autobranchia</taxon>
        <taxon>Heteroconchia</taxon>
        <taxon>Euheterodonta</taxon>
        <taxon>Imparidentia</taxon>
        <taxon>Neoheterodontei</taxon>
        <taxon>Myida</taxon>
        <taxon>Dreissenoidea</taxon>
        <taxon>Dreissenidae</taxon>
        <taxon>Dreissena</taxon>
    </lineage>
</organism>
<evidence type="ECO:0000313" key="2">
    <source>
        <dbReference type="Proteomes" id="UP000828390"/>
    </source>
</evidence>
<protein>
    <submittedName>
        <fullName evidence="1">Uncharacterized protein</fullName>
    </submittedName>
</protein>
<evidence type="ECO:0000313" key="1">
    <source>
        <dbReference type="EMBL" id="KAH3861677.1"/>
    </source>
</evidence>
<dbReference type="Proteomes" id="UP000828390">
    <property type="component" value="Unassembled WGS sequence"/>
</dbReference>
<dbReference type="AlphaFoldDB" id="A0A9D4RCH2"/>
<accession>A0A9D4RCH2</accession>
<dbReference type="EMBL" id="JAIWYP010000002">
    <property type="protein sequence ID" value="KAH3861677.1"/>
    <property type="molecule type" value="Genomic_DNA"/>
</dbReference>
<sequence length="134" mass="15766">MHDLNMDFIDSSIQLTLHNARPQHGFHRQQYTTDVADFQHDLNIDFIDSSIQLTLRTHRQQYTTDIADFQHDLNIDFIDSSIQLTLRTHRQQYTTDVADFPSHSHTILVNFNMHAAYHTISSCLIFKLKRLPRS</sequence>
<reference evidence="1" key="1">
    <citation type="journal article" date="2019" name="bioRxiv">
        <title>The Genome of the Zebra Mussel, Dreissena polymorpha: A Resource for Invasive Species Research.</title>
        <authorList>
            <person name="McCartney M.A."/>
            <person name="Auch B."/>
            <person name="Kono T."/>
            <person name="Mallez S."/>
            <person name="Zhang Y."/>
            <person name="Obille A."/>
            <person name="Becker A."/>
            <person name="Abrahante J.E."/>
            <person name="Garbe J."/>
            <person name="Badalamenti J.P."/>
            <person name="Herman A."/>
            <person name="Mangelson H."/>
            <person name="Liachko I."/>
            <person name="Sullivan S."/>
            <person name="Sone E.D."/>
            <person name="Koren S."/>
            <person name="Silverstein K.A.T."/>
            <person name="Beckman K.B."/>
            <person name="Gohl D.M."/>
        </authorList>
    </citation>
    <scope>NUCLEOTIDE SEQUENCE</scope>
    <source>
        <strain evidence="1">Duluth1</strain>
        <tissue evidence="1">Whole animal</tissue>
    </source>
</reference>
<keyword evidence="2" id="KW-1185">Reference proteome</keyword>
<name>A0A9D4RCH2_DREPO</name>
<proteinExistence type="predicted"/>
<reference evidence="1" key="2">
    <citation type="submission" date="2020-11" db="EMBL/GenBank/DDBJ databases">
        <authorList>
            <person name="McCartney M.A."/>
            <person name="Auch B."/>
            <person name="Kono T."/>
            <person name="Mallez S."/>
            <person name="Becker A."/>
            <person name="Gohl D.M."/>
            <person name="Silverstein K.A.T."/>
            <person name="Koren S."/>
            <person name="Bechman K.B."/>
            <person name="Herman A."/>
            <person name="Abrahante J.E."/>
            <person name="Garbe J."/>
        </authorList>
    </citation>
    <scope>NUCLEOTIDE SEQUENCE</scope>
    <source>
        <strain evidence="1">Duluth1</strain>
        <tissue evidence="1">Whole animal</tissue>
    </source>
</reference>
<comment type="caution">
    <text evidence="1">The sequence shown here is derived from an EMBL/GenBank/DDBJ whole genome shotgun (WGS) entry which is preliminary data.</text>
</comment>
<gene>
    <name evidence="1" type="ORF">DPMN_024611</name>
</gene>